<reference evidence="1 2" key="1">
    <citation type="journal article" date="2019" name="Sci. Rep.">
        <title>Orb-weaving spider Araneus ventricosus genome elucidates the spidroin gene catalogue.</title>
        <authorList>
            <person name="Kono N."/>
            <person name="Nakamura H."/>
            <person name="Ohtoshi R."/>
            <person name="Moran D.A.P."/>
            <person name="Shinohara A."/>
            <person name="Yoshida Y."/>
            <person name="Fujiwara M."/>
            <person name="Mori M."/>
            <person name="Tomita M."/>
            <person name="Arakawa K."/>
        </authorList>
    </citation>
    <scope>NUCLEOTIDE SEQUENCE [LARGE SCALE GENOMIC DNA]</scope>
</reference>
<accession>A0A4Y2AU98</accession>
<evidence type="ECO:0000313" key="1">
    <source>
        <dbReference type="EMBL" id="GBL83298.1"/>
    </source>
</evidence>
<proteinExistence type="predicted"/>
<protein>
    <submittedName>
        <fullName evidence="1">Uncharacterized protein</fullName>
    </submittedName>
</protein>
<gene>
    <name evidence="1" type="ORF">AVEN_110624_1</name>
</gene>
<comment type="caution">
    <text evidence="1">The sequence shown here is derived from an EMBL/GenBank/DDBJ whole genome shotgun (WGS) entry which is preliminary data.</text>
</comment>
<evidence type="ECO:0000313" key="2">
    <source>
        <dbReference type="Proteomes" id="UP000499080"/>
    </source>
</evidence>
<keyword evidence="2" id="KW-1185">Reference proteome</keyword>
<dbReference type="EMBL" id="BGPR01000032">
    <property type="protein sequence ID" value="GBL83298.1"/>
    <property type="molecule type" value="Genomic_DNA"/>
</dbReference>
<sequence>MFYANSPGPQNFIVVEGFIVASGITRYGVLFCSESLLYIYKTPLLNAGPSPLYTVELDHKSSTCLSRSRDLKVGRPPPVLDFVEFGTCVPLNIGRVHQIFYCDPKMHVKFAIGSQMSSCWCDVKIWRYEWLTMGILCYMTAGQNFEIRLKIDPL</sequence>
<name>A0A4Y2AU98_ARAVE</name>
<dbReference type="Proteomes" id="UP000499080">
    <property type="component" value="Unassembled WGS sequence"/>
</dbReference>
<organism evidence="1 2">
    <name type="scientific">Araneus ventricosus</name>
    <name type="common">Orbweaver spider</name>
    <name type="synonym">Epeira ventricosa</name>
    <dbReference type="NCBI Taxonomy" id="182803"/>
    <lineage>
        <taxon>Eukaryota</taxon>
        <taxon>Metazoa</taxon>
        <taxon>Ecdysozoa</taxon>
        <taxon>Arthropoda</taxon>
        <taxon>Chelicerata</taxon>
        <taxon>Arachnida</taxon>
        <taxon>Araneae</taxon>
        <taxon>Araneomorphae</taxon>
        <taxon>Entelegynae</taxon>
        <taxon>Araneoidea</taxon>
        <taxon>Araneidae</taxon>
        <taxon>Araneus</taxon>
    </lineage>
</organism>
<dbReference type="AlphaFoldDB" id="A0A4Y2AU98"/>